<keyword evidence="4" id="KW-1185">Reference proteome</keyword>
<evidence type="ECO:0000259" key="2">
    <source>
        <dbReference type="Pfam" id="PF17763"/>
    </source>
</evidence>
<dbReference type="Pfam" id="PF17763">
    <property type="entry name" value="Asparaginase_C"/>
    <property type="match status" value="1"/>
</dbReference>
<dbReference type="Gene3D" id="3.40.50.1170">
    <property type="entry name" value="L-asparaginase, N-terminal domain"/>
    <property type="match status" value="1"/>
</dbReference>
<dbReference type="Pfam" id="PF00710">
    <property type="entry name" value="Asparaginase"/>
    <property type="match status" value="1"/>
</dbReference>
<dbReference type="RefSeq" id="WP_299216545.1">
    <property type="nucleotide sequence ID" value="NZ_JBDGHN010000002.1"/>
</dbReference>
<organism evidence="3 4">
    <name type="scientific">Psychrobacter saeujeotis</name>
    <dbReference type="NCBI Taxonomy" id="3143436"/>
    <lineage>
        <taxon>Bacteria</taxon>
        <taxon>Pseudomonadati</taxon>
        <taxon>Pseudomonadota</taxon>
        <taxon>Gammaproteobacteria</taxon>
        <taxon>Moraxellales</taxon>
        <taxon>Moraxellaceae</taxon>
        <taxon>Psychrobacter</taxon>
    </lineage>
</organism>
<comment type="caution">
    <text evidence="3">The sequence shown here is derived from an EMBL/GenBank/DDBJ whole genome shotgun (WGS) entry which is preliminary data.</text>
</comment>
<sequence>MSLPSTSTNLSSNPIQLIYAGGTFGSYGRPLAPLDADIFLPALQTLLTNYSQTNYLPEFSWLDNTLIKDSSQLTSNDFMHFYRLLLDAYATGGRQFILITGTDTLSYLGAFLAEAFAGTDMCLIVTGSMRPLLDSDMLQTYTVDANSDAWNNLSESLRLAAAGESGVKISFGGESWPAQTVQKIHSHDFMAFTGHTRAGYPNNSYIKQLPDTRRQHWLDDQMTVGDGIQARAKRASVHALYCLPNAPDILGKQLEALLNEPPCGIILLGFGAGNVPYSESLATALKRAYEQGHMVVCASQCPFGGVSDSYAAGSWQYDYHVIAGGRLTIPAIYARLLWLLLRYDTPARRRQRWTYTVNQSGTTLNKNR</sequence>
<dbReference type="PIRSF" id="PIRSF001220">
    <property type="entry name" value="L-ASNase_gatD"/>
    <property type="match status" value="1"/>
</dbReference>
<reference evidence="3 4" key="1">
    <citation type="submission" date="2024-05" db="EMBL/GenBank/DDBJ databases">
        <authorList>
            <person name="Kim H.-Y."/>
            <person name="Kim E."/>
            <person name="Cai Y."/>
            <person name="Yang S.-M."/>
            <person name="Lee W."/>
        </authorList>
    </citation>
    <scope>NUCLEOTIDE SEQUENCE [LARGE SCALE GENOMIC DNA]</scope>
    <source>
        <strain evidence="3 4">FBL11</strain>
    </source>
</reference>
<evidence type="ECO:0000313" key="3">
    <source>
        <dbReference type="EMBL" id="MEN2750572.1"/>
    </source>
</evidence>
<dbReference type="Gene3D" id="3.40.50.40">
    <property type="match status" value="1"/>
</dbReference>
<dbReference type="CDD" id="cd08963">
    <property type="entry name" value="L-asparaginase_I"/>
    <property type="match status" value="1"/>
</dbReference>
<accession>A0ABU9X870</accession>
<dbReference type="PIRSF" id="PIRSF500176">
    <property type="entry name" value="L_ASNase"/>
    <property type="match status" value="1"/>
</dbReference>
<dbReference type="InterPro" id="IPR027473">
    <property type="entry name" value="L-asparaginase_C"/>
</dbReference>
<evidence type="ECO:0000259" key="1">
    <source>
        <dbReference type="Pfam" id="PF00710"/>
    </source>
</evidence>
<dbReference type="InterPro" id="IPR006034">
    <property type="entry name" value="Asparaginase/glutaminase-like"/>
</dbReference>
<dbReference type="SFLD" id="SFLDS00057">
    <property type="entry name" value="Glutaminase/Asparaginase"/>
    <property type="match status" value="1"/>
</dbReference>
<evidence type="ECO:0000313" key="4">
    <source>
        <dbReference type="Proteomes" id="UP001461960"/>
    </source>
</evidence>
<proteinExistence type="predicted"/>
<dbReference type="InterPro" id="IPR040919">
    <property type="entry name" value="Asparaginase_C"/>
</dbReference>
<dbReference type="InterPro" id="IPR027474">
    <property type="entry name" value="L-asparaginase_N"/>
</dbReference>
<dbReference type="SMART" id="SM00870">
    <property type="entry name" value="Asparaginase"/>
    <property type="match status" value="1"/>
</dbReference>
<dbReference type="InterPro" id="IPR041725">
    <property type="entry name" value="L-asparaginase_I"/>
</dbReference>
<dbReference type="Proteomes" id="UP001461960">
    <property type="component" value="Unassembled WGS sequence"/>
</dbReference>
<feature type="domain" description="L-asparaginase N-terminal" evidence="1">
    <location>
        <begin position="15"/>
        <end position="194"/>
    </location>
</feature>
<feature type="domain" description="Asparaginase/glutaminase C-terminal" evidence="2">
    <location>
        <begin position="246"/>
        <end position="350"/>
    </location>
</feature>
<dbReference type="PANTHER" id="PTHR11707:SF28">
    <property type="entry name" value="60 KDA LYSOPHOSPHOLIPASE"/>
    <property type="match status" value="1"/>
</dbReference>
<dbReference type="PROSITE" id="PS51732">
    <property type="entry name" value="ASN_GLN_ASE_3"/>
    <property type="match status" value="1"/>
</dbReference>
<dbReference type="EMBL" id="JBDGHN010000002">
    <property type="protein sequence ID" value="MEN2750572.1"/>
    <property type="molecule type" value="Genomic_DNA"/>
</dbReference>
<dbReference type="InterPro" id="IPR036152">
    <property type="entry name" value="Asp/glu_Ase-like_sf"/>
</dbReference>
<dbReference type="PRINTS" id="PR00139">
    <property type="entry name" value="ASNGLNASE"/>
</dbReference>
<name>A0ABU9X870_9GAMM</name>
<protein>
    <submittedName>
        <fullName evidence="3">Asparaginase</fullName>
    </submittedName>
</protein>
<dbReference type="SUPFAM" id="SSF53774">
    <property type="entry name" value="Glutaminase/Asparaginase"/>
    <property type="match status" value="1"/>
</dbReference>
<dbReference type="InterPro" id="IPR037152">
    <property type="entry name" value="L-asparaginase_N_sf"/>
</dbReference>
<gene>
    <name evidence="3" type="ORF">AAIR29_02885</name>
</gene>
<dbReference type="PANTHER" id="PTHR11707">
    <property type="entry name" value="L-ASPARAGINASE"/>
    <property type="match status" value="1"/>
</dbReference>